<dbReference type="Proteomes" id="UP000051835">
    <property type="component" value="Unassembled WGS sequence"/>
</dbReference>
<dbReference type="EMBL" id="AZFC01000003">
    <property type="protein sequence ID" value="KRL50001.1"/>
    <property type="molecule type" value="Genomic_DNA"/>
</dbReference>
<feature type="domain" description="Peptidase S74" evidence="1">
    <location>
        <begin position="253"/>
        <end position="354"/>
    </location>
</feature>
<gene>
    <name evidence="2" type="ORF">FD37_GL002129</name>
</gene>
<evidence type="ECO:0000259" key="1">
    <source>
        <dbReference type="PROSITE" id="PS51688"/>
    </source>
</evidence>
<dbReference type="AlphaFoldDB" id="A0A0R1R0E5"/>
<comment type="caution">
    <text evidence="2">The sequence shown here is derived from an EMBL/GenBank/DDBJ whole genome shotgun (WGS) entry which is preliminary data.</text>
</comment>
<reference evidence="2 3" key="1">
    <citation type="journal article" date="2015" name="Genome Announc.">
        <title>Expanding the biotechnology potential of lactobacilli through comparative genomics of 213 strains and associated genera.</title>
        <authorList>
            <person name="Sun Z."/>
            <person name="Harris H.M."/>
            <person name="McCann A."/>
            <person name="Guo C."/>
            <person name="Argimon S."/>
            <person name="Zhang W."/>
            <person name="Yang X."/>
            <person name="Jeffery I.B."/>
            <person name="Cooney J.C."/>
            <person name="Kagawa T.F."/>
            <person name="Liu W."/>
            <person name="Song Y."/>
            <person name="Salvetti E."/>
            <person name="Wrobel A."/>
            <person name="Rasinkangas P."/>
            <person name="Parkhill J."/>
            <person name="Rea M.C."/>
            <person name="O'Sullivan O."/>
            <person name="Ritari J."/>
            <person name="Douillard F.P."/>
            <person name="Paul Ross R."/>
            <person name="Yang R."/>
            <person name="Briner A.E."/>
            <person name="Felis G.E."/>
            <person name="de Vos W.M."/>
            <person name="Barrangou R."/>
            <person name="Klaenhammer T.R."/>
            <person name="Caufield P.W."/>
            <person name="Cui Y."/>
            <person name="Zhang H."/>
            <person name="O'Toole P.W."/>
        </authorList>
    </citation>
    <scope>NUCLEOTIDE SEQUENCE [LARGE SCALE GENOMIC DNA]</scope>
    <source>
        <strain evidence="2 3">DSM 15429</strain>
    </source>
</reference>
<evidence type="ECO:0000313" key="3">
    <source>
        <dbReference type="Proteomes" id="UP000051835"/>
    </source>
</evidence>
<dbReference type="PROSITE" id="PS51688">
    <property type="entry name" value="ICA"/>
    <property type="match status" value="1"/>
</dbReference>
<sequence length="363" mass="38894">MIIATGSVDINEATKLAQDASDSADDLADKMKNTVATMDGKTTVSTSTPFDDGKEHNEGDMWTVINNDVASAMYIYTNGQWQVKKWDQQALSVNQLSALTADLGHVTAGTLDSAIINGAQITENSANGTITLDKNGFSAVSGSSYFKFIASGSNQYTVANGGIRTDDITANTGNIGDTYIKGQTFAAYHVNTHIGQPETWTYLSESVKCGATNGGNSAISPTSGMAIYFHNQSGSTIDIHAGDVYAGGSKLKSALSAKRDVTDYSPDEALSAVMNTDVKKWKYKNSDNSANSQHIGPIIDDINEVGKKSASIDNNMISTDENGNYYLNESNTISILLAALKKSNQRIDELSYRIAQLERKNIQ</sequence>
<protein>
    <recommendedName>
        <fullName evidence="1">Peptidase S74 domain-containing protein</fullName>
    </recommendedName>
</protein>
<proteinExistence type="predicted"/>
<dbReference type="RefSeq" id="WP_056963001.1">
    <property type="nucleotide sequence ID" value="NZ_AZFC01000003.1"/>
</dbReference>
<organism evidence="2 3">
    <name type="scientific">Levilactobacillus spicheri DSM 15429</name>
    <dbReference type="NCBI Taxonomy" id="1423805"/>
    <lineage>
        <taxon>Bacteria</taxon>
        <taxon>Bacillati</taxon>
        <taxon>Bacillota</taxon>
        <taxon>Bacilli</taxon>
        <taxon>Lactobacillales</taxon>
        <taxon>Lactobacillaceae</taxon>
        <taxon>Levilactobacillus</taxon>
    </lineage>
</organism>
<dbReference type="PATRIC" id="fig|1423805.4.peg.2187"/>
<dbReference type="Pfam" id="PF13884">
    <property type="entry name" value="Peptidase_S74"/>
    <property type="match status" value="1"/>
</dbReference>
<evidence type="ECO:0000313" key="2">
    <source>
        <dbReference type="EMBL" id="KRL50001.1"/>
    </source>
</evidence>
<name>A0A0R1R0E5_9LACO</name>
<dbReference type="InterPro" id="IPR030392">
    <property type="entry name" value="S74_ICA"/>
</dbReference>
<accession>A0A0R1R0E5</accession>